<evidence type="ECO:0000313" key="5">
    <source>
        <dbReference type="Proteomes" id="UP000574769"/>
    </source>
</evidence>
<keyword evidence="2" id="KW-0012">Acyltransferase</keyword>
<dbReference type="Pfam" id="PF00583">
    <property type="entry name" value="Acetyltransf_1"/>
    <property type="match status" value="1"/>
</dbReference>
<dbReference type="SUPFAM" id="SSF55729">
    <property type="entry name" value="Acyl-CoA N-acyltransferases (Nat)"/>
    <property type="match status" value="1"/>
</dbReference>
<dbReference type="PANTHER" id="PTHR43800">
    <property type="entry name" value="PEPTIDYL-LYSINE N-ACETYLTRANSFERASE YJAB"/>
    <property type="match status" value="1"/>
</dbReference>
<dbReference type="AlphaFoldDB" id="A0A7W7AHK1"/>
<accession>A0A7W7AHK1</accession>
<feature type="domain" description="N-acetyltransferase" evidence="3">
    <location>
        <begin position="34"/>
        <end position="197"/>
    </location>
</feature>
<keyword evidence="5" id="KW-1185">Reference proteome</keyword>
<reference evidence="4 5" key="1">
    <citation type="submission" date="2020-08" db="EMBL/GenBank/DDBJ databases">
        <title>Genomic Encyclopedia of Type Strains, Phase IV (KMG-IV): sequencing the most valuable type-strain genomes for metagenomic binning, comparative biology and taxonomic classification.</title>
        <authorList>
            <person name="Goeker M."/>
        </authorList>
    </citation>
    <scope>NUCLEOTIDE SEQUENCE [LARGE SCALE GENOMIC DNA]</scope>
    <source>
        <strain evidence="4 5">DSM 15867</strain>
    </source>
</reference>
<dbReference type="InterPro" id="IPR000182">
    <property type="entry name" value="GNAT_dom"/>
</dbReference>
<gene>
    <name evidence="4" type="ORF">GGQ96_000546</name>
</gene>
<protein>
    <submittedName>
        <fullName evidence="4">GNAT superfamily N-acetyltransferase</fullName>
    </submittedName>
</protein>
<dbReference type="PANTHER" id="PTHR43800:SF1">
    <property type="entry name" value="PEPTIDYL-LYSINE N-ACETYLTRANSFERASE YJAB"/>
    <property type="match status" value="1"/>
</dbReference>
<proteinExistence type="predicted"/>
<evidence type="ECO:0000256" key="2">
    <source>
        <dbReference type="ARBA" id="ARBA00023315"/>
    </source>
</evidence>
<dbReference type="CDD" id="cd04301">
    <property type="entry name" value="NAT_SF"/>
    <property type="match status" value="1"/>
</dbReference>
<evidence type="ECO:0000259" key="3">
    <source>
        <dbReference type="PROSITE" id="PS51186"/>
    </source>
</evidence>
<dbReference type="Gene3D" id="3.40.630.30">
    <property type="match status" value="1"/>
</dbReference>
<dbReference type="Proteomes" id="UP000574769">
    <property type="component" value="Unassembled WGS sequence"/>
</dbReference>
<organism evidence="4 5">
    <name type="scientific">Sphingomonas abaci</name>
    <dbReference type="NCBI Taxonomy" id="237611"/>
    <lineage>
        <taxon>Bacteria</taxon>
        <taxon>Pseudomonadati</taxon>
        <taxon>Pseudomonadota</taxon>
        <taxon>Alphaproteobacteria</taxon>
        <taxon>Sphingomonadales</taxon>
        <taxon>Sphingomonadaceae</taxon>
        <taxon>Sphingomonas</taxon>
    </lineage>
</organism>
<dbReference type="RefSeq" id="WP_184111287.1">
    <property type="nucleotide sequence ID" value="NZ_JACHNY010000001.1"/>
</dbReference>
<dbReference type="PROSITE" id="PS51186">
    <property type="entry name" value="GNAT"/>
    <property type="match status" value="1"/>
</dbReference>
<evidence type="ECO:0000313" key="4">
    <source>
        <dbReference type="EMBL" id="MBB4616440.1"/>
    </source>
</evidence>
<keyword evidence="1 4" id="KW-0808">Transferase</keyword>
<sequence length="208" mass="22740">MGLTSVPADQLATIVTTLEMRRRPPLRPMPPSPFRLVAWKPADPARYRQLFRRVGGPWLWFSRLTLDDAALTKIIHDPAVSVFAVADPKGIEVGMLELDHRRAGECELSYVGLVPELAGQGHGGWLMAEALMRAWTPGVARVWVHTCTLDHPAALGFYRRSGFVPIGRTIETFPDPRVLGLLPPETAPQIPMLAPVPADPSLSATAAT</sequence>
<comment type="caution">
    <text evidence="4">The sequence shown here is derived from an EMBL/GenBank/DDBJ whole genome shotgun (WGS) entry which is preliminary data.</text>
</comment>
<dbReference type="GO" id="GO:0016747">
    <property type="term" value="F:acyltransferase activity, transferring groups other than amino-acyl groups"/>
    <property type="evidence" value="ECO:0007669"/>
    <property type="project" value="InterPro"/>
</dbReference>
<evidence type="ECO:0000256" key="1">
    <source>
        <dbReference type="ARBA" id="ARBA00022679"/>
    </source>
</evidence>
<dbReference type="EMBL" id="JACHNY010000001">
    <property type="protein sequence ID" value="MBB4616440.1"/>
    <property type="molecule type" value="Genomic_DNA"/>
</dbReference>
<name>A0A7W7AHK1_9SPHN</name>
<dbReference type="InterPro" id="IPR016181">
    <property type="entry name" value="Acyl_CoA_acyltransferase"/>
</dbReference>